<name>A0ABS6FYG3_9FIRM</name>
<dbReference type="InterPro" id="IPR000182">
    <property type="entry name" value="GNAT_dom"/>
</dbReference>
<reference evidence="4 5" key="1">
    <citation type="submission" date="2021-06" db="EMBL/GenBank/DDBJ databases">
        <authorList>
            <person name="Sun Q."/>
            <person name="Li D."/>
        </authorList>
    </citation>
    <scope>NUCLEOTIDE SEQUENCE [LARGE SCALE GENOMIC DNA]</scope>
    <source>
        <strain evidence="4 5">MSJ-5</strain>
    </source>
</reference>
<protein>
    <submittedName>
        <fullName evidence="4">GNAT family N-acetyltransferase</fullName>
    </submittedName>
</protein>
<dbReference type="Proteomes" id="UP000779508">
    <property type="component" value="Unassembled WGS sequence"/>
</dbReference>
<dbReference type="PROSITE" id="PS51186">
    <property type="entry name" value="GNAT"/>
    <property type="match status" value="1"/>
</dbReference>
<keyword evidence="1" id="KW-0808">Transferase</keyword>
<comment type="caution">
    <text evidence="4">The sequence shown here is derived from an EMBL/GenBank/DDBJ whole genome shotgun (WGS) entry which is preliminary data.</text>
</comment>
<sequence length="199" mass="22979">MSILFVKKVSTIQQNEFADLAYEAFLKKIRYLWLFNKTEGQAKQFLTSAAIFENGVYALLDDTVVGYIALDKKDAYFFKYELKNFTKIFGKWGGLWRYAFHKIVNYFETPLNDNEAKVEMIAVNKSVRGQGIGEQLLLTAFEQVRKENISKIFLEVVDTNPKAKKLYERLGFSTLKVDTLGKITKKAGFSKVYLMCKEI</sequence>
<proteinExistence type="predicted"/>
<keyword evidence="2" id="KW-0012">Acyltransferase</keyword>
<feature type="domain" description="N-acetyltransferase" evidence="3">
    <location>
        <begin position="4"/>
        <end position="199"/>
    </location>
</feature>
<organism evidence="4 5">
    <name type="scientific">Alkaliphilus flagellatus</name>
    <dbReference type="NCBI Taxonomy" id="2841507"/>
    <lineage>
        <taxon>Bacteria</taxon>
        <taxon>Bacillati</taxon>
        <taxon>Bacillota</taxon>
        <taxon>Clostridia</taxon>
        <taxon>Peptostreptococcales</taxon>
        <taxon>Natronincolaceae</taxon>
        <taxon>Alkaliphilus</taxon>
    </lineage>
</organism>
<dbReference type="PANTHER" id="PTHR43420">
    <property type="entry name" value="ACETYLTRANSFERASE"/>
    <property type="match status" value="1"/>
</dbReference>
<evidence type="ECO:0000313" key="4">
    <source>
        <dbReference type="EMBL" id="MBU5675277.1"/>
    </source>
</evidence>
<evidence type="ECO:0000259" key="3">
    <source>
        <dbReference type="PROSITE" id="PS51186"/>
    </source>
</evidence>
<dbReference type="Pfam" id="PF00583">
    <property type="entry name" value="Acetyltransf_1"/>
    <property type="match status" value="1"/>
</dbReference>
<evidence type="ECO:0000256" key="1">
    <source>
        <dbReference type="ARBA" id="ARBA00022679"/>
    </source>
</evidence>
<accession>A0ABS6FYG3</accession>
<dbReference type="CDD" id="cd04301">
    <property type="entry name" value="NAT_SF"/>
    <property type="match status" value="1"/>
</dbReference>
<dbReference type="EMBL" id="JAHLQK010000001">
    <property type="protein sequence ID" value="MBU5675277.1"/>
    <property type="molecule type" value="Genomic_DNA"/>
</dbReference>
<evidence type="ECO:0000313" key="5">
    <source>
        <dbReference type="Proteomes" id="UP000779508"/>
    </source>
</evidence>
<dbReference type="RefSeq" id="WP_216414771.1">
    <property type="nucleotide sequence ID" value="NZ_JAHLQK010000001.1"/>
</dbReference>
<evidence type="ECO:0000256" key="2">
    <source>
        <dbReference type="ARBA" id="ARBA00023315"/>
    </source>
</evidence>
<gene>
    <name evidence="4" type="ORF">KQI88_02460</name>
</gene>
<dbReference type="InterPro" id="IPR050680">
    <property type="entry name" value="YpeA/RimI_acetyltransf"/>
</dbReference>
<keyword evidence="5" id="KW-1185">Reference proteome</keyword>